<keyword evidence="3" id="KW-1185">Reference proteome</keyword>
<dbReference type="InterPro" id="IPR029030">
    <property type="entry name" value="Caspase-like_dom_sf"/>
</dbReference>
<dbReference type="Proteomes" id="UP000829517">
    <property type="component" value="Unassembled WGS sequence"/>
</dbReference>
<dbReference type="Pfam" id="PF00656">
    <property type="entry name" value="Peptidase_C14"/>
    <property type="match status" value="1"/>
</dbReference>
<dbReference type="RefSeq" id="WP_236958441.1">
    <property type="nucleotide sequence ID" value="NZ_JAETXX010000002.1"/>
</dbReference>
<proteinExistence type="predicted"/>
<dbReference type="PROSITE" id="PS50208">
    <property type="entry name" value="CASPASE_P20"/>
    <property type="match status" value="1"/>
</dbReference>
<dbReference type="EMBL" id="JAETXX010000002">
    <property type="protein sequence ID" value="MCF8714482.1"/>
    <property type="molecule type" value="Genomic_DNA"/>
</dbReference>
<evidence type="ECO:0000313" key="3">
    <source>
        <dbReference type="Proteomes" id="UP000829517"/>
    </source>
</evidence>
<dbReference type="Gene3D" id="3.40.50.1460">
    <property type="match status" value="1"/>
</dbReference>
<evidence type="ECO:0000313" key="2">
    <source>
        <dbReference type="EMBL" id="MCF8714482.1"/>
    </source>
</evidence>
<evidence type="ECO:0000259" key="1">
    <source>
        <dbReference type="PROSITE" id="PS50208"/>
    </source>
</evidence>
<dbReference type="SUPFAM" id="SSF52129">
    <property type="entry name" value="Caspase-like"/>
    <property type="match status" value="1"/>
</dbReference>
<comment type="caution">
    <text evidence="2">The sequence shown here is derived from an EMBL/GenBank/DDBJ whole genome shotgun (WGS) entry which is preliminary data.</text>
</comment>
<sequence>MNKEALVIGINKYVSLDILDKCENDAEDVSDFLKECGFNTKVLLNPTQKDIIKSLADYKKKISKDTISIIYFSGHGLQIEGDNFIVPSDANVSITEEIPYFCINASDLLLNIDIQSQIMHLIILDACRNNPFKSGIKGITGGLARMVAPMGTLIAFATSPNMTSIERKEDRNGIYTKHLLNNLKIPNIPLERAFKNTRTNVLKDTNGKQVPWEESSLHGEDFYFIKEATALVMYLKKELIFAYQELTLNTIDFSIIDGNNVRTEKIPFSKATSLFKKQFEEYKNTIHPRDAFMVLFNLQKIIHSAYRFSIISKTIDFRELDRQIINQSPNLTRDEVSQFQKILLTMEHYSSIFAHNDKFGELKSLKRDIKNHIWVGYKLDGEILDKQNLIMEDLDFVNKNIESLNEIIESELLIGIMDEFFKT</sequence>
<feature type="domain" description="Caspase family p20" evidence="1">
    <location>
        <begin position="5"/>
        <end position="78"/>
    </location>
</feature>
<organism evidence="2 3">
    <name type="scientific">Joostella atrarenae</name>
    <dbReference type="NCBI Taxonomy" id="679257"/>
    <lineage>
        <taxon>Bacteria</taxon>
        <taxon>Pseudomonadati</taxon>
        <taxon>Bacteroidota</taxon>
        <taxon>Flavobacteriia</taxon>
        <taxon>Flavobacteriales</taxon>
        <taxon>Flavobacteriaceae</taxon>
        <taxon>Joostella</taxon>
    </lineage>
</organism>
<dbReference type="InterPro" id="IPR001309">
    <property type="entry name" value="Pept_C14_p20"/>
</dbReference>
<reference evidence="2 3" key="1">
    <citation type="submission" date="2021-01" db="EMBL/GenBank/DDBJ databases">
        <title>Genome sequencing of Joostella atrarenae M1-2 (= KCTC 23194).</title>
        <authorList>
            <person name="Zakaria M.R."/>
            <person name="Lam M.Q."/>
            <person name="Chong C.S."/>
        </authorList>
    </citation>
    <scope>NUCLEOTIDE SEQUENCE [LARGE SCALE GENOMIC DNA]</scope>
    <source>
        <strain evidence="2 3">M1-2</strain>
    </source>
</reference>
<gene>
    <name evidence="2" type="ORF">JM658_06515</name>
</gene>
<protein>
    <submittedName>
        <fullName evidence="2">Caspase family protein</fullName>
    </submittedName>
</protein>
<dbReference type="InterPro" id="IPR011600">
    <property type="entry name" value="Pept_C14_caspase"/>
</dbReference>
<name>A0ABS9J219_9FLAO</name>
<dbReference type="InterPro" id="IPR052039">
    <property type="entry name" value="Caspase-related_regulators"/>
</dbReference>
<dbReference type="PANTHER" id="PTHR22576">
    <property type="entry name" value="MUCOSA ASSOCIATED LYMPHOID TISSUE LYMPHOMA TRANSLOCATION PROTEIN 1/PARACASPASE"/>
    <property type="match status" value="1"/>
</dbReference>
<accession>A0ABS9J219</accession>
<dbReference type="PANTHER" id="PTHR22576:SF37">
    <property type="entry name" value="MUCOSA-ASSOCIATED LYMPHOID TISSUE LYMPHOMA TRANSLOCATION PROTEIN 1"/>
    <property type="match status" value="1"/>
</dbReference>